<evidence type="ECO:0008006" key="3">
    <source>
        <dbReference type="Google" id="ProtNLM"/>
    </source>
</evidence>
<dbReference type="PANTHER" id="PTHR13593">
    <property type="match status" value="1"/>
</dbReference>
<name>A0A5E7L3Y0_PSEFL</name>
<dbReference type="GO" id="GO:0006629">
    <property type="term" value="P:lipid metabolic process"/>
    <property type="evidence" value="ECO:0007669"/>
    <property type="project" value="InterPro"/>
</dbReference>
<dbReference type="RefSeq" id="WP_150734235.1">
    <property type="nucleotide sequence ID" value="NZ_CABVIF010000005.1"/>
</dbReference>
<dbReference type="Gene3D" id="3.20.20.190">
    <property type="entry name" value="Phosphatidylinositol (PI) phosphodiesterase"/>
    <property type="match status" value="1"/>
</dbReference>
<sequence length="611" mass="68343">MNEDEEHTGADAGETHAYNLNSWMSDLHSSIKHLRISDLSLPSAHNSGFDVEGNPNAFFDTCQDKSFRHQLDNGVRVLDIRLRWFSGYGPENINRGLMFYHSSTSVRTFANMLNDVDRFQEANPGEIVFLDFHLFEAQREDEPVPYALIHAHFMRHYTSKMLPFSARDLNLDEIRAQYSGPRIIVAAPSVFWNDGTGGEIPVRDRSYFWDRIDHEWVGGGQVSVDRLKSFMNEVMRNPPSGDYPWSMSATAYNFIEGPVNLVETLAGWYPTDGEWQRKSNIINFDWCTRSNSILIRQCIESNSLKPARSLPLPIVLSPVEGDVLPTFRPIVSGKGVPGATVYFYWSGRWDNTYGQAEVGTDGVWTDRFSRDLPDATFELSCNQLLNSARSKYSLPVTFTVGLSAPVIRTPINGDEFESFKPTISGEGTPGATVHFFESGFGTVLYGQAEVGDDGKWIGSFTVDVPVSSFSIVCNQTLNGLESDYSLPVTFTVVLSTPAIRSPINGAAVYTLRPTIRGLGEPGAIVRFFQKDVGIGLFGTALVDNEGRWSGTFTLDVPQSPFSFECDQVREDFRSKCSRPLTFTLRVARQCYLHVSREFTGESGQANSQEKR</sequence>
<accession>A0A5E7L3Y0</accession>
<dbReference type="Proteomes" id="UP000327111">
    <property type="component" value="Unassembled WGS sequence"/>
</dbReference>
<evidence type="ECO:0000313" key="1">
    <source>
        <dbReference type="EMBL" id="VVP06368.1"/>
    </source>
</evidence>
<dbReference type="AlphaFoldDB" id="A0A5E7L3Y0"/>
<dbReference type="InterPro" id="IPR017946">
    <property type="entry name" value="PLC-like_Pdiesterase_TIM-brl"/>
</dbReference>
<organism evidence="1 2">
    <name type="scientific">Pseudomonas fluorescens</name>
    <dbReference type="NCBI Taxonomy" id="294"/>
    <lineage>
        <taxon>Bacteria</taxon>
        <taxon>Pseudomonadati</taxon>
        <taxon>Pseudomonadota</taxon>
        <taxon>Gammaproteobacteria</taxon>
        <taxon>Pseudomonadales</taxon>
        <taxon>Pseudomonadaceae</taxon>
        <taxon>Pseudomonas</taxon>
    </lineage>
</organism>
<gene>
    <name evidence="1" type="ORF">PS854_03065</name>
</gene>
<proteinExistence type="predicted"/>
<reference evidence="1 2" key="1">
    <citation type="submission" date="2019-09" db="EMBL/GenBank/DDBJ databases">
        <authorList>
            <person name="Chandra G."/>
            <person name="Truman W A."/>
        </authorList>
    </citation>
    <scope>NUCLEOTIDE SEQUENCE [LARGE SCALE GENOMIC DNA]</scope>
    <source>
        <strain evidence="1">PS854</strain>
    </source>
</reference>
<protein>
    <recommendedName>
        <fullName evidence="3">Phosphatidylinositol diacylglycerol-lyase</fullName>
    </recommendedName>
</protein>
<dbReference type="PROSITE" id="PS50007">
    <property type="entry name" value="PIPLC_X_DOMAIN"/>
    <property type="match status" value="1"/>
</dbReference>
<evidence type="ECO:0000313" key="2">
    <source>
        <dbReference type="Proteomes" id="UP000327111"/>
    </source>
</evidence>
<dbReference type="GO" id="GO:0008081">
    <property type="term" value="F:phosphoric diester hydrolase activity"/>
    <property type="evidence" value="ECO:0007669"/>
    <property type="project" value="InterPro"/>
</dbReference>
<dbReference type="InterPro" id="IPR051057">
    <property type="entry name" value="PI-PLC_domain"/>
</dbReference>
<dbReference type="PANTHER" id="PTHR13593:SF113">
    <property type="entry name" value="SI:DKEY-266F7.9"/>
    <property type="match status" value="1"/>
</dbReference>
<dbReference type="SUPFAM" id="SSF51695">
    <property type="entry name" value="PLC-like phosphodiesterases"/>
    <property type="match status" value="1"/>
</dbReference>
<dbReference type="EMBL" id="CABVIF010000005">
    <property type="protein sequence ID" value="VVP06368.1"/>
    <property type="molecule type" value="Genomic_DNA"/>
</dbReference>
<dbReference type="CDD" id="cd08557">
    <property type="entry name" value="PI-PLCc_bacteria_like"/>
    <property type="match status" value="1"/>
</dbReference>